<feature type="region of interest" description="Disordered" evidence="1">
    <location>
        <begin position="40"/>
        <end position="95"/>
    </location>
</feature>
<reference evidence="3 4" key="1">
    <citation type="submission" date="2014-04" db="EMBL/GenBank/DDBJ databases">
        <authorList>
            <consortium name="DOE Joint Genome Institute"/>
            <person name="Kuo A."/>
            <person name="Kohler A."/>
            <person name="Nagy L.G."/>
            <person name="Floudas D."/>
            <person name="Copeland A."/>
            <person name="Barry K.W."/>
            <person name="Cichocki N."/>
            <person name="Veneault-Fourrey C."/>
            <person name="LaButti K."/>
            <person name="Lindquist E.A."/>
            <person name="Lipzen A."/>
            <person name="Lundell T."/>
            <person name="Morin E."/>
            <person name="Murat C."/>
            <person name="Sun H."/>
            <person name="Tunlid A."/>
            <person name="Henrissat B."/>
            <person name="Grigoriev I.V."/>
            <person name="Hibbett D.S."/>
            <person name="Martin F."/>
            <person name="Nordberg H.P."/>
            <person name="Cantor M.N."/>
            <person name="Hua S.X."/>
        </authorList>
    </citation>
    <scope>NUCLEOTIDE SEQUENCE [LARGE SCALE GENOMIC DNA]</scope>
    <source>
        <strain evidence="3 4">Foug A</strain>
    </source>
</reference>
<evidence type="ECO:0000313" key="3">
    <source>
        <dbReference type="EMBL" id="KIM51992.1"/>
    </source>
</evidence>
<evidence type="ECO:0000256" key="1">
    <source>
        <dbReference type="SAM" id="MobiDB-lite"/>
    </source>
</evidence>
<reference evidence="4" key="2">
    <citation type="submission" date="2015-01" db="EMBL/GenBank/DDBJ databases">
        <title>Evolutionary Origins and Diversification of the Mycorrhizal Mutualists.</title>
        <authorList>
            <consortium name="DOE Joint Genome Institute"/>
            <consortium name="Mycorrhizal Genomics Consortium"/>
            <person name="Kohler A."/>
            <person name="Kuo A."/>
            <person name="Nagy L.G."/>
            <person name="Floudas D."/>
            <person name="Copeland A."/>
            <person name="Barry K.W."/>
            <person name="Cichocki N."/>
            <person name="Veneault-Fourrey C."/>
            <person name="LaButti K."/>
            <person name="Lindquist E.A."/>
            <person name="Lipzen A."/>
            <person name="Lundell T."/>
            <person name="Morin E."/>
            <person name="Murat C."/>
            <person name="Riley R."/>
            <person name="Ohm R."/>
            <person name="Sun H."/>
            <person name="Tunlid A."/>
            <person name="Henrissat B."/>
            <person name="Grigoriev I.V."/>
            <person name="Hibbett D.S."/>
            <person name="Martin F."/>
        </authorList>
    </citation>
    <scope>NUCLEOTIDE SEQUENCE [LARGE SCALE GENOMIC DNA]</scope>
    <source>
        <strain evidence="2 4">Foug A</strain>
    </source>
</reference>
<dbReference type="HOGENOM" id="CLU_1441831_0_0_1"/>
<dbReference type="EMBL" id="KN822233">
    <property type="protein sequence ID" value="KIM51917.1"/>
    <property type="molecule type" value="Genomic_DNA"/>
</dbReference>
<dbReference type="EMBL" id="KN822229">
    <property type="protein sequence ID" value="KIM51992.1"/>
    <property type="molecule type" value="Genomic_DNA"/>
</dbReference>
<reference evidence="3" key="3">
    <citation type="submission" date="2015-02" db="EMBL/GenBank/DDBJ databases">
        <title>Evolutionary Origins and Diversification of the Mycorrhizal Mutualists.</title>
        <authorList>
            <consortium name="DOE Joint Genome Institute"/>
            <consortium name="Mycorrhizal Genomics Consortium"/>
            <person name="Kohler A."/>
            <person name="Kuo A."/>
            <person name="Nagy L.G."/>
            <person name="Floudas D."/>
            <person name="Copeland A."/>
            <person name="Barry K.W."/>
            <person name="Cichocki N."/>
            <person name="Veneault-Fourrey C."/>
            <person name="LaButti K."/>
            <person name="Lindquist E.A."/>
            <person name="Lipzen A."/>
            <person name="Lundell T."/>
            <person name="Morin E."/>
            <person name="Murat C."/>
            <person name="Riley R."/>
            <person name="Ohm R."/>
            <person name="Sun H."/>
            <person name="Tunlid A."/>
            <person name="Henrissat B."/>
            <person name="Grigoriev I.V."/>
            <person name="Hibbett D.S."/>
            <person name="Martin F."/>
        </authorList>
    </citation>
    <scope>NUCLEOTIDE SEQUENCE</scope>
    <source>
        <strain evidence="3 4">Foug A</strain>
    </source>
</reference>
<evidence type="ECO:0000313" key="4">
    <source>
        <dbReference type="Proteomes" id="UP000053989"/>
    </source>
</evidence>
<organism evidence="3 4">
    <name type="scientific">Scleroderma citrinum Foug A</name>
    <dbReference type="NCBI Taxonomy" id="1036808"/>
    <lineage>
        <taxon>Eukaryota</taxon>
        <taxon>Fungi</taxon>
        <taxon>Dikarya</taxon>
        <taxon>Basidiomycota</taxon>
        <taxon>Agaricomycotina</taxon>
        <taxon>Agaricomycetes</taxon>
        <taxon>Agaricomycetidae</taxon>
        <taxon>Boletales</taxon>
        <taxon>Sclerodermatineae</taxon>
        <taxon>Sclerodermataceae</taxon>
        <taxon>Scleroderma</taxon>
    </lineage>
</organism>
<protein>
    <submittedName>
        <fullName evidence="3">Uncharacterized protein</fullName>
    </submittedName>
</protein>
<dbReference type="AlphaFoldDB" id="A0A0C2ZGN1"/>
<accession>A0A0C2ZGN1</accession>
<dbReference type="Proteomes" id="UP000053989">
    <property type="component" value="Unassembled WGS sequence"/>
</dbReference>
<name>A0A0C2ZGN1_9AGAM</name>
<evidence type="ECO:0000313" key="2">
    <source>
        <dbReference type="EMBL" id="KIM51917.1"/>
    </source>
</evidence>
<proteinExistence type="predicted"/>
<gene>
    <name evidence="3" type="ORF">SCLCIDRAFT_1224097</name>
    <name evidence="2" type="ORF">SCLCIDRAFT_1224115</name>
</gene>
<sequence length="188" mass="20464">METNRCIRARNIPVEILVEHLRLDRSSTRLRVVTIGRDVQGKKVGSSSDGARATTYSGDGGGDGTTSCGSIDSERVEEARLPSGPPTHPSECPYQLSDVDRNAEESNSKLQMSAQLENAKRLARDTGVPRSDPETIRISLGDSSIDAEELKSHLETSVERWRSRMLTSDVVTRGDAELSAQLSGQLEP</sequence>
<keyword evidence="4" id="KW-1185">Reference proteome</keyword>